<dbReference type="OrthoDB" id="72892at2759"/>
<name>A0A4Q1BK15_TREME</name>
<dbReference type="Proteomes" id="UP000289152">
    <property type="component" value="Unassembled WGS sequence"/>
</dbReference>
<feature type="domain" description="URB1 C-terminal" evidence="3">
    <location>
        <begin position="1563"/>
        <end position="1756"/>
    </location>
</feature>
<dbReference type="SUPFAM" id="SSF48371">
    <property type="entry name" value="ARM repeat"/>
    <property type="match status" value="1"/>
</dbReference>
<evidence type="ECO:0000313" key="5">
    <source>
        <dbReference type="EMBL" id="RXK38093.1"/>
    </source>
</evidence>
<organism evidence="5 6">
    <name type="scientific">Tremella mesenterica</name>
    <name type="common">Jelly fungus</name>
    <dbReference type="NCBI Taxonomy" id="5217"/>
    <lineage>
        <taxon>Eukaryota</taxon>
        <taxon>Fungi</taxon>
        <taxon>Dikarya</taxon>
        <taxon>Basidiomycota</taxon>
        <taxon>Agaricomycotina</taxon>
        <taxon>Tremellomycetes</taxon>
        <taxon>Tremellales</taxon>
        <taxon>Tremellaceae</taxon>
        <taxon>Tremella</taxon>
    </lineage>
</organism>
<reference evidence="5 6" key="1">
    <citation type="submission" date="2016-06" db="EMBL/GenBank/DDBJ databases">
        <title>Evolution of pathogenesis and genome organization in the Tremellales.</title>
        <authorList>
            <person name="Cuomo C."/>
            <person name="Litvintseva A."/>
            <person name="Heitman J."/>
            <person name="Chen Y."/>
            <person name="Sun S."/>
            <person name="Springer D."/>
            <person name="Dromer F."/>
            <person name="Young S."/>
            <person name="Zeng Q."/>
            <person name="Chapman S."/>
            <person name="Gujja S."/>
            <person name="Saif S."/>
            <person name="Birren B."/>
        </authorList>
    </citation>
    <scope>NUCLEOTIDE SEQUENCE [LARGE SCALE GENOMIC DNA]</scope>
    <source>
        <strain evidence="5 6">ATCC 28783</strain>
    </source>
</reference>
<feature type="region of interest" description="Disordered" evidence="1">
    <location>
        <begin position="346"/>
        <end position="375"/>
    </location>
</feature>
<dbReference type="Pfam" id="PF26140">
    <property type="entry name" value="HEAT_URB1"/>
    <property type="match status" value="1"/>
</dbReference>
<dbReference type="EMBL" id="SDIL01000054">
    <property type="protein sequence ID" value="RXK38093.1"/>
    <property type="molecule type" value="Genomic_DNA"/>
</dbReference>
<dbReference type="PANTHER" id="PTHR13500">
    <property type="entry name" value="NUCLEOLAR PRERIBOSOMAL-ASSOCIATED PROTEIN 1"/>
    <property type="match status" value="1"/>
</dbReference>
<dbReference type="InterPro" id="IPR021714">
    <property type="entry name" value="URB1_N"/>
</dbReference>
<evidence type="ECO:0000259" key="2">
    <source>
        <dbReference type="Pfam" id="PF11707"/>
    </source>
</evidence>
<comment type="caution">
    <text evidence="5">The sequence shown here is derived from an EMBL/GenBank/DDBJ whole genome shotgun (WGS) entry which is preliminary data.</text>
</comment>
<dbReference type="PANTHER" id="PTHR13500:SF0">
    <property type="entry name" value="NUCLEOLAR PRE-RIBOSOMAL-ASSOCIATED PROTEIN 1"/>
    <property type="match status" value="1"/>
</dbReference>
<dbReference type="Pfam" id="PF16201">
    <property type="entry name" value="NopRA1"/>
    <property type="match status" value="1"/>
</dbReference>
<dbReference type="GO" id="GO:0005730">
    <property type="term" value="C:nucleolus"/>
    <property type="evidence" value="ECO:0007669"/>
    <property type="project" value="TreeGrafter"/>
</dbReference>
<evidence type="ECO:0000259" key="4">
    <source>
        <dbReference type="Pfam" id="PF26140"/>
    </source>
</evidence>
<protein>
    <recommendedName>
        <fullName evidence="7">Nucleolar pre-ribosomal-associated protein 1 C-terminal domain-containing protein</fullName>
    </recommendedName>
</protein>
<evidence type="ECO:0000313" key="6">
    <source>
        <dbReference type="Proteomes" id="UP000289152"/>
    </source>
</evidence>
<keyword evidence="6" id="KW-1185">Reference proteome</keyword>
<dbReference type="InterPro" id="IPR032436">
    <property type="entry name" value="URB1_C"/>
</dbReference>
<dbReference type="STRING" id="5217.A0A4Q1BK15"/>
<accession>A0A4Q1BK15</accession>
<dbReference type="GO" id="GO:0000466">
    <property type="term" value="P:maturation of 5.8S rRNA from tricistronic rRNA transcript (SSU-rRNA, 5.8S rRNA, LSU-rRNA)"/>
    <property type="evidence" value="ECO:0007669"/>
    <property type="project" value="TreeGrafter"/>
</dbReference>
<dbReference type="InterPro" id="IPR016024">
    <property type="entry name" value="ARM-type_fold"/>
</dbReference>
<proteinExistence type="predicted"/>
<sequence length="1950" mass="219096">MKRKRDGDGTAQIRSHIPRQHATRLYTSGREVQDALAPVSLDALVSFQHQIYTPHTHLPLPISHKTVALVQEYLEASPSCDEVFKSWQQGEQQRDEKLVHASVRLLSTILKILTPLPYFQSSLTGLVNKIISASEPYYDSLNYLIQSDKRDECLNGVELAAAALHVDLPRASDGHAESGRLSLRVWSALAEGGNLKRIGKMLAMRRRNKEGMPEYGDRDPLDRPDIRHALLHLILPMFPTPLFQAHARLVMPSIWSHISSDPPITVYRILDAAWTAITAQTSGLGRRTSLVLLNESAIEHLLQLLVRQDTEPITGKKVGEIVSAFLDSVTIVPGRGVCFPDEGWYPRQPTDDDAKRSFADQEYHNPRSDPEERLRRGLHNRILSNVVRRLGPKVIDEHEQIGEWVVKVLRSCPELVASYWPHSAMSMEPKLSSRWCANMAFAGRIVALPPPNLSTFRQPLPKGLSSVDESMPFRTTPPVIATVIESIMPSPLTKTHITKGLLVADDLVKHMTAITLAKCLQKLSTVQDLFKTIEEEISTQPSSSTTLDSWRRARRELELEARRRVPDVQTIIAMAQKSATMAPADPETDEEKALAARSGMLTEVAMRLFRLYYRTMPSIVSEVKFDPGRLLVSSSSVKSERRARKDVRSGSVLSDTGTVASLGTVGTVGMGGGFGHTRGDVQGFMALTQVHVLELLAEWQDWQWGNKASGSQYTYLYHVLQLHLATRQPTAYAMTTSLLHTLLTPTLLFEHDPSELSIWLDALPRNPCSLDAALMTQQIHLLSFFDDCVRRCTKTPYRYIDDLNAFLPDYFSWDKPAERPSPLLMTLLEQLKAKVMGQHISTEAVGVVMNYLGRILLCMWGKQKDGLFVSAVVERLEAIVTEAKQAGQARAGLKDVVGRIRTDMNVIQGSMTAVADLDASAVIPLLADEESWTERCLERKLLLNLGTDSILLVNTLEGKFLGASEGSLTRMGRFAVHLACRPKVSTNEVISLLRVIASCLRRSLSTSPSMSDKEAIFGDMKMRDLLSSDGDQVWRKTVKGLVELLDPTAEQDRALAETYVLQALERLTEDTRGDRLQQNLSLVSPWIRFMAPQQGQEAFHSVMQHPTSLTTVNKETMVIISAIAIRTASLEAAFRYFGFFIDAQLLESLSVLLEGDRKSRAARGGIRPQLDIRVDDLRRLIATNTDEAFQLLGQLVSGQVKAAIALSELVVVDPTLASDYRLLPSMNVLLSNEFVFSKSNTAVEGIAKSALRALNDAGHQLVHQPALDILTKVIKSHEAGCSSIINSQKIVSPLRAAQIAEILWRTAGETLRPTCVQLAKQLLEDLCRSLGSQVKPTDEISQACRILSELNFYMEVEQVEKFIILTIQDHLDVPDIVALGAILVKRTSMKASFIRQQLQKLFDNPQFNSLSRSDQAHTQLLQTVRLIHALFHASPYASCQPTFIERLLHVYKGTLTHSDVLLLSIFQLFEHHSKISCLSILRCWSPSGIPRPQRAAETVASLDAQKVFATCVRYPSRRAVRGDFSDSEEVYDPVFILGLYGATLEESLSGLDWVEILRSNVMGLTICALSSRDGEMRALAAGLLSKTLTYLKTVTFHERAQLIYFLRLLRHSIPPPSEITSSPSRLPPLITLFFAHVLRTLANPSHFLYPLISRFFLQRPTFDPEDVPLLFGMLYASGDFHKRERTWIIRFLRDGVRTAHDWKILQRRNTFTLLSTIYQSSLDPSLRRLILQAMESMTLIPIAAKSLIFRNGIIPWLSIQWTLGNGSSLRSIEEERSTFLRLVENLMINLIPSLDHPSVDHILLDKEKINQEDVQDGATKSNEEKERFKKGDKDNWLVYVELFLLQAMNEASSDRINIISRIIYRLSQIRPISKHLLKPLINKTDNIQLPVESIELLFRAGMTLSPSDVKDIQNELDKLCWKVQQLDTPLGEWVRNRIREQEWKDQFELV</sequence>
<dbReference type="Pfam" id="PF11707">
    <property type="entry name" value="Npa1"/>
    <property type="match status" value="1"/>
</dbReference>
<dbReference type="GO" id="GO:0000463">
    <property type="term" value="P:maturation of LSU-rRNA from tricistronic rRNA transcript (SSU-rRNA, 5.8S rRNA, LSU-rRNA)"/>
    <property type="evidence" value="ECO:0007669"/>
    <property type="project" value="TreeGrafter"/>
</dbReference>
<dbReference type="InterPro" id="IPR039844">
    <property type="entry name" value="URB1"/>
</dbReference>
<feature type="domain" description="URB1 central HEAT repeat" evidence="4">
    <location>
        <begin position="706"/>
        <end position="901"/>
    </location>
</feature>
<feature type="domain" description="URB1 N-terminal" evidence="2">
    <location>
        <begin position="80"/>
        <end position="438"/>
    </location>
</feature>
<gene>
    <name evidence="5" type="ORF">M231_04652</name>
</gene>
<feature type="compositionally biased region" description="Basic and acidic residues" evidence="1">
    <location>
        <begin position="349"/>
        <end position="375"/>
    </location>
</feature>
<dbReference type="InParanoid" id="A0A4Q1BK15"/>
<evidence type="ECO:0008006" key="7">
    <source>
        <dbReference type="Google" id="ProtNLM"/>
    </source>
</evidence>
<dbReference type="InterPro" id="IPR059018">
    <property type="entry name" value="HEAT_URB1"/>
</dbReference>
<dbReference type="FunCoup" id="A0A4Q1BK15">
    <property type="interactions" value="90"/>
</dbReference>
<evidence type="ECO:0000259" key="3">
    <source>
        <dbReference type="Pfam" id="PF16201"/>
    </source>
</evidence>
<dbReference type="VEuPathDB" id="FungiDB:TREMEDRAFT_73980"/>
<evidence type="ECO:0000256" key="1">
    <source>
        <dbReference type="SAM" id="MobiDB-lite"/>
    </source>
</evidence>